<dbReference type="Pfam" id="PF13649">
    <property type="entry name" value="Methyltransf_25"/>
    <property type="match status" value="1"/>
</dbReference>
<evidence type="ECO:0000313" key="3">
    <source>
        <dbReference type="EMBL" id="MFA9460344.1"/>
    </source>
</evidence>
<proteinExistence type="predicted"/>
<organism evidence="3 4">
    <name type="scientific">Thiohalorhabdus methylotrophus</name>
    <dbReference type="NCBI Taxonomy" id="3242694"/>
    <lineage>
        <taxon>Bacteria</taxon>
        <taxon>Pseudomonadati</taxon>
        <taxon>Pseudomonadota</taxon>
        <taxon>Gammaproteobacteria</taxon>
        <taxon>Thiohalorhabdales</taxon>
        <taxon>Thiohalorhabdaceae</taxon>
        <taxon>Thiohalorhabdus</taxon>
    </lineage>
</organism>
<protein>
    <submittedName>
        <fullName evidence="3">Trans-aconitate 2-methyltransferase</fullName>
    </submittedName>
</protein>
<dbReference type="SUPFAM" id="SSF53335">
    <property type="entry name" value="S-adenosyl-L-methionine-dependent methyltransferases"/>
    <property type="match status" value="1"/>
</dbReference>
<evidence type="ECO:0000256" key="1">
    <source>
        <dbReference type="ARBA" id="ARBA00022679"/>
    </source>
</evidence>
<feature type="domain" description="Methyltransferase" evidence="2">
    <location>
        <begin position="50"/>
        <end position="143"/>
    </location>
</feature>
<name>A0ABV4TUP7_9GAMM</name>
<dbReference type="Gene3D" id="3.40.50.150">
    <property type="entry name" value="Vaccinia Virus protein VP39"/>
    <property type="match status" value="1"/>
</dbReference>
<comment type="caution">
    <text evidence="3">The sequence shown here is derived from an EMBL/GenBank/DDBJ whole genome shotgun (WGS) entry which is preliminary data.</text>
</comment>
<dbReference type="CDD" id="cd02440">
    <property type="entry name" value="AdoMet_MTases"/>
    <property type="match status" value="1"/>
</dbReference>
<dbReference type="InterPro" id="IPR029063">
    <property type="entry name" value="SAM-dependent_MTases_sf"/>
</dbReference>
<dbReference type="EMBL" id="JBGUAW010000003">
    <property type="protein sequence ID" value="MFA9460344.1"/>
    <property type="molecule type" value="Genomic_DNA"/>
</dbReference>
<dbReference type="InterPro" id="IPR041698">
    <property type="entry name" value="Methyltransf_25"/>
</dbReference>
<dbReference type="PANTHER" id="PTHR43861">
    <property type="entry name" value="TRANS-ACONITATE 2-METHYLTRANSFERASE-RELATED"/>
    <property type="match status" value="1"/>
</dbReference>
<keyword evidence="1" id="KW-0808">Transferase</keyword>
<accession>A0ABV4TUP7</accession>
<reference evidence="3 4" key="1">
    <citation type="submission" date="2024-08" db="EMBL/GenBank/DDBJ databases">
        <title>Whole-genome sequencing of halo(alkali)philic microorganisms from hypersaline lakes.</title>
        <authorList>
            <person name="Sorokin D.Y."/>
            <person name="Merkel A.Y."/>
            <person name="Messina E."/>
            <person name="Yakimov M."/>
        </authorList>
    </citation>
    <scope>NUCLEOTIDE SEQUENCE [LARGE SCALE GENOMIC DNA]</scope>
    <source>
        <strain evidence="3 4">Cl-TMA</strain>
    </source>
</reference>
<gene>
    <name evidence="3" type="ORF">ACERLL_05830</name>
</gene>
<evidence type="ECO:0000259" key="2">
    <source>
        <dbReference type="Pfam" id="PF13649"/>
    </source>
</evidence>
<evidence type="ECO:0000313" key="4">
    <source>
        <dbReference type="Proteomes" id="UP001575181"/>
    </source>
</evidence>
<dbReference type="Proteomes" id="UP001575181">
    <property type="component" value="Unassembled WGS sequence"/>
</dbReference>
<dbReference type="RefSeq" id="WP_373655127.1">
    <property type="nucleotide sequence ID" value="NZ_JBGUAW010000003.1"/>
</dbReference>
<sequence>MDRIPEPELMDEPEQARAYADADFEAVNAGFVADFQRRFPALADGRPLLLDLGCGPGDIPLRLARALPGARVEAVDGSGAMLALARRAVSGAPEESRITLVERTLQALEPRSEAIHAVVSNSLLHHLHHGPDLWEAIKRVAGPGAAVYVMDLRRPESRERAAEIVAEYAAGEPEQLRTDFHNSLLAAFTPEEVRTQLQAAGLDGLEVEAVSDRHLLVAGTL</sequence>
<keyword evidence="4" id="KW-1185">Reference proteome</keyword>